<gene>
    <name evidence="10" type="ORF">K7X08_003290</name>
</gene>
<dbReference type="GO" id="GO:0070765">
    <property type="term" value="C:gamma-secretase complex"/>
    <property type="evidence" value="ECO:0007669"/>
    <property type="project" value="TreeGrafter"/>
</dbReference>
<dbReference type="SUPFAM" id="SSF52058">
    <property type="entry name" value="L domain-like"/>
    <property type="match status" value="1"/>
</dbReference>
<evidence type="ECO:0000313" key="11">
    <source>
        <dbReference type="Proteomes" id="UP001152561"/>
    </source>
</evidence>
<comment type="similarity">
    <text evidence="2">Belongs to the PEN-2 family.</text>
</comment>
<evidence type="ECO:0000256" key="6">
    <source>
        <dbReference type="ARBA" id="ARBA00022976"/>
    </source>
</evidence>
<keyword evidence="11" id="KW-1185">Reference proteome</keyword>
<evidence type="ECO:0000256" key="4">
    <source>
        <dbReference type="ARBA" id="ARBA00022692"/>
    </source>
</evidence>
<keyword evidence="4 9" id="KW-0812">Transmembrane</keyword>
<proteinExistence type="inferred from homology"/>
<dbReference type="InterPro" id="IPR019379">
    <property type="entry name" value="Gamma_Secretase_Asp_P_PEN2"/>
</dbReference>
<reference evidence="11" key="1">
    <citation type="journal article" date="2023" name="Proc. Natl. Acad. Sci. U.S.A.">
        <title>Genomic and structural basis for evolution of tropane alkaloid biosynthesis.</title>
        <authorList>
            <person name="Wanga Y.-J."/>
            <person name="Taina T."/>
            <person name="Yua J.-Y."/>
            <person name="Lia J."/>
            <person name="Xua B."/>
            <person name="Chenc J."/>
            <person name="D'Auriad J.C."/>
            <person name="Huanga J.-P."/>
            <person name="Huanga S.-X."/>
        </authorList>
    </citation>
    <scope>NUCLEOTIDE SEQUENCE [LARGE SCALE GENOMIC DNA]</scope>
    <source>
        <strain evidence="11">cv. KIB-2019</strain>
    </source>
</reference>
<feature type="transmembrane region" description="Helical" evidence="9">
    <location>
        <begin position="55"/>
        <end position="75"/>
    </location>
</feature>
<dbReference type="Pfam" id="PF13855">
    <property type="entry name" value="LRR_8"/>
    <property type="match status" value="1"/>
</dbReference>
<comment type="subcellular location">
    <subcellularLocation>
        <location evidence="1">Membrane</location>
        <topology evidence="1">Multi-pass membrane protein</topology>
    </subcellularLocation>
</comment>
<dbReference type="EMBL" id="JAJAGQ010000007">
    <property type="protein sequence ID" value="KAJ8557665.1"/>
    <property type="molecule type" value="Genomic_DNA"/>
</dbReference>
<organism evidence="10 11">
    <name type="scientific">Anisodus acutangulus</name>
    <dbReference type="NCBI Taxonomy" id="402998"/>
    <lineage>
        <taxon>Eukaryota</taxon>
        <taxon>Viridiplantae</taxon>
        <taxon>Streptophyta</taxon>
        <taxon>Embryophyta</taxon>
        <taxon>Tracheophyta</taxon>
        <taxon>Spermatophyta</taxon>
        <taxon>Magnoliopsida</taxon>
        <taxon>eudicotyledons</taxon>
        <taxon>Gunneridae</taxon>
        <taxon>Pentapetalae</taxon>
        <taxon>asterids</taxon>
        <taxon>lamiids</taxon>
        <taxon>Solanales</taxon>
        <taxon>Solanaceae</taxon>
        <taxon>Solanoideae</taxon>
        <taxon>Hyoscyameae</taxon>
        <taxon>Anisodus</taxon>
    </lineage>
</organism>
<comment type="caution">
    <text evidence="10">The sequence shown here is derived from an EMBL/GenBank/DDBJ whole genome shotgun (WGS) entry which is preliminary data.</text>
</comment>
<dbReference type="OrthoDB" id="524898at2759"/>
<evidence type="ECO:0000256" key="1">
    <source>
        <dbReference type="ARBA" id="ARBA00004141"/>
    </source>
</evidence>
<evidence type="ECO:0008006" key="12">
    <source>
        <dbReference type="Google" id="ProtNLM"/>
    </source>
</evidence>
<evidence type="ECO:0000313" key="10">
    <source>
        <dbReference type="EMBL" id="KAJ8557665.1"/>
    </source>
</evidence>
<evidence type="ECO:0000256" key="2">
    <source>
        <dbReference type="ARBA" id="ARBA00009607"/>
    </source>
</evidence>
<evidence type="ECO:0000256" key="7">
    <source>
        <dbReference type="ARBA" id="ARBA00022989"/>
    </source>
</evidence>
<keyword evidence="5" id="KW-0677">Repeat</keyword>
<dbReference type="Gene3D" id="3.80.10.10">
    <property type="entry name" value="Ribonuclease Inhibitor"/>
    <property type="match status" value="1"/>
</dbReference>
<sequence length="256" mass="29018">MEAASSNPTHNNIISTANSAVSHRNPLRADWPTVDGPLGLTEEDSVDHARRFFKFGFLLLPWLWAVNCFYFWPVIRRPTSYYHPDLRRYVVKSAIGFTVFVVILSTWALTFSIGGERLFGHAWNKLVMYNVAEKYEWIGNLHNMNLLSIQDDRLMSSILLESKSLHSQNEFDGPIHSEIGRLSNLQSLYLGSNHFTGLIPQEVGNLVNLVTLDMARNQITSSVPISIFNISSLQYLLLVKNNLKGSLPREIGNLTK</sequence>
<keyword evidence="8 9" id="KW-0472">Membrane</keyword>
<accession>A0A9Q1MDW7</accession>
<keyword evidence="7 9" id="KW-1133">Transmembrane helix</keyword>
<name>A0A9Q1MDW7_9SOLA</name>
<evidence type="ECO:0000256" key="5">
    <source>
        <dbReference type="ARBA" id="ARBA00022737"/>
    </source>
</evidence>
<evidence type="ECO:0000256" key="8">
    <source>
        <dbReference type="ARBA" id="ARBA00023136"/>
    </source>
</evidence>
<evidence type="ECO:0000256" key="9">
    <source>
        <dbReference type="SAM" id="Phobius"/>
    </source>
</evidence>
<dbReference type="PANTHER" id="PTHR16318:SF0">
    <property type="entry name" value="GAMMA-SECRETASE SUBUNIT PEN-2"/>
    <property type="match status" value="1"/>
</dbReference>
<dbReference type="Proteomes" id="UP001152561">
    <property type="component" value="Unassembled WGS sequence"/>
</dbReference>
<dbReference type="Pfam" id="PF10251">
    <property type="entry name" value="PEN-2"/>
    <property type="match status" value="1"/>
</dbReference>
<evidence type="ECO:0000256" key="3">
    <source>
        <dbReference type="ARBA" id="ARBA00022614"/>
    </source>
</evidence>
<protein>
    <recommendedName>
        <fullName evidence="12">Gamma-secretase subunit PEN-2</fullName>
    </recommendedName>
</protein>
<dbReference type="AlphaFoldDB" id="A0A9Q1MDW7"/>
<keyword evidence="3" id="KW-0433">Leucine-rich repeat</keyword>
<dbReference type="PANTHER" id="PTHR16318">
    <property type="entry name" value="GAMMA-SECRETASE SUBUNIT PEN-2"/>
    <property type="match status" value="1"/>
</dbReference>
<dbReference type="InterPro" id="IPR032675">
    <property type="entry name" value="LRR_dom_sf"/>
</dbReference>
<feature type="transmembrane region" description="Helical" evidence="9">
    <location>
        <begin position="95"/>
        <end position="115"/>
    </location>
</feature>
<dbReference type="InterPro" id="IPR001611">
    <property type="entry name" value="Leu-rich_rpt"/>
</dbReference>
<dbReference type="FunFam" id="3.80.10.10:FF:000383">
    <property type="entry name" value="Leucine-rich repeat receptor protein kinase EMS1"/>
    <property type="match status" value="1"/>
</dbReference>
<dbReference type="GO" id="GO:0007219">
    <property type="term" value="P:Notch signaling pathway"/>
    <property type="evidence" value="ECO:0007669"/>
    <property type="project" value="UniProtKB-KW"/>
</dbReference>
<keyword evidence="6" id="KW-0914">Notch signaling pathway</keyword>